<dbReference type="Pfam" id="PF23232">
    <property type="entry name" value="AAA_lid_13"/>
    <property type="match status" value="1"/>
</dbReference>
<organism evidence="4">
    <name type="scientific">Grosmannia clavigera (strain kw1407 / UAMH 11150)</name>
    <name type="common">Blue stain fungus</name>
    <name type="synonym">Graphiocladiella clavigera</name>
    <dbReference type="NCBI Taxonomy" id="655863"/>
    <lineage>
        <taxon>Eukaryota</taxon>
        <taxon>Fungi</taxon>
        <taxon>Dikarya</taxon>
        <taxon>Ascomycota</taxon>
        <taxon>Pezizomycotina</taxon>
        <taxon>Sordariomycetes</taxon>
        <taxon>Sordariomycetidae</taxon>
        <taxon>Ophiostomatales</taxon>
        <taxon>Ophiostomataceae</taxon>
        <taxon>Leptographium</taxon>
    </lineage>
</organism>
<evidence type="ECO:0000313" key="4">
    <source>
        <dbReference type="Proteomes" id="UP000007796"/>
    </source>
</evidence>
<dbReference type="InterPro" id="IPR027417">
    <property type="entry name" value="P-loop_NTPase"/>
</dbReference>
<sequence>MSSDTTEESSTKTSGASSLAPSTALSLETSVTLAVSIDDNDASPPHLPGSSEESQHPVDPKVPGKSDGIRDEPEANVAEPTRSEIEARFATLRRKLRYGDYISESRLFDDDDKATFLLKSMRSVQWIHEALTALNTKKEPEEPEPTVRLIATPEAKHLTWKEWEASSGSNSVPHSALYILSEEPNSMAKQLPSRIRICSLAAKRIIDTMFDDNIPWSSNCPIVLLRPYKLLTYYDQKIRDRLSELEKSCSDHLQQTADEKEAEIETGGRFEIEGTQIFATGTNWSTLTLKEKQEAAKDLRVVVSFMDEYLAPLAPSGLLFRAERLVRFSELWHFLIPGSLVYVRDRTVPQKIWKVLQGSGGRRPLSTNSDSADALALGARWLREKRNPFSLDCYYIDYDGTDFVRVIRTFTIEEFPDAQQAKLLQILPISIAEQEGLVKERDLMERGKAFIKCATMPYKYMYYRGRSLSHAPNGDVLTRPFPGSLGSIAVLSDFIESPVVVDFERCLQLVPDWSPTRSTEELLKGPENELNGDGADDNIEDDRVWDVRMLKEILPKKEAWEDLQINLSHKKVIESLMRSHFEKSKSQRRQFDLIQDKGKGLIILLHGVPGVGKTSTAETVAEYYNKPLLPITCGDLGLTPQDVEKNLQKSFALAQAWQCVLLLDEADVFLAERSRDSIERNALVSVFLRVLEYYEGVLFLTTNKDRRPEFKPVWNGRQIRNAFQTAVALAEVQQKVGMGIKVTESHFEQVSLVSNEFNTYLWRTKLQRGDDVLNLKKGYRDDTFRDTVPSYANDGYANNLAMATMQNFTPQATGAPGPSYPVSSMPIWGSHRQDGSGQPAQANNASFMPGFSPFGTQQPPQQQSSFQASGYQQQPAQTSVYAQSGQQQQQQLPASYGNAGGQSFAGGGPAGSGALQQGQNQGLPSQQSLYNHHGYSG</sequence>
<feature type="compositionally biased region" description="Low complexity" evidence="1">
    <location>
        <begin position="11"/>
        <end position="30"/>
    </location>
</feature>
<dbReference type="InterPro" id="IPR056599">
    <property type="entry name" value="AAA_lid_fung"/>
</dbReference>
<dbReference type="Gene3D" id="3.40.50.300">
    <property type="entry name" value="P-loop containing nucleotide triphosphate hydrolases"/>
    <property type="match status" value="1"/>
</dbReference>
<dbReference type="InterPro" id="IPR054289">
    <property type="entry name" value="DUF7025"/>
</dbReference>
<feature type="compositionally biased region" description="Gly residues" evidence="1">
    <location>
        <begin position="898"/>
        <end position="911"/>
    </location>
</feature>
<dbReference type="Pfam" id="PF22942">
    <property type="entry name" value="DUF7025"/>
    <property type="match status" value="1"/>
</dbReference>
<evidence type="ECO:0000259" key="2">
    <source>
        <dbReference type="SMART" id="SM00382"/>
    </source>
</evidence>
<feature type="region of interest" description="Disordered" evidence="1">
    <location>
        <begin position="1"/>
        <end position="82"/>
    </location>
</feature>
<feature type="domain" description="AAA+ ATPase" evidence="2">
    <location>
        <begin position="599"/>
        <end position="720"/>
    </location>
</feature>
<accession>F0XEX9</accession>
<dbReference type="PANTHER" id="PTHR46411:SF2">
    <property type="entry name" value="AAA+ ATPASE DOMAIN-CONTAINING PROTEIN"/>
    <property type="match status" value="1"/>
</dbReference>
<dbReference type="PANTHER" id="PTHR46411">
    <property type="entry name" value="FAMILY ATPASE, PUTATIVE-RELATED"/>
    <property type="match status" value="1"/>
</dbReference>
<dbReference type="RefSeq" id="XP_014173572.1">
    <property type="nucleotide sequence ID" value="XM_014318097.1"/>
</dbReference>
<proteinExistence type="predicted"/>
<dbReference type="EMBL" id="GL629765">
    <property type="protein sequence ID" value="EFX04090.1"/>
    <property type="molecule type" value="Genomic_DNA"/>
</dbReference>
<dbReference type="CDD" id="cd19481">
    <property type="entry name" value="RecA-like_protease"/>
    <property type="match status" value="1"/>
</dbReference>
<dbReference type="GO" id="GO:0005524">
    <property type="term" value="F:ATP binding"/>
    <property type="evidence" value="ECO:0007669"/>
    <property type="project" value="InterPro"/>
</dbReference>
<feature type="compositionally biased region" description="Basic and acidic residues" evidence="1">
    <location>
        <begin position="518"/>
        <end position="527"/>
    </location>
</feature>
<dbReference type="GeneID" id="25973850"/>
<evidence type="ECO:0000256" key="1">
    <source>
        <dbReference type="SAM" id="MobiDB-lite"/>
    </source>
</evidence>
<gene>
    <name evidence="3" type="ORF">CMQ_1018</name>
</gene>
<reference evidence="3 4" key="1">
    <citation type="journal article" date="2011" name="Proc. Natl. Acad. Sci. U.S.A.">
        <title>Genome and transcriptome analyses of the mountain pine beetle-fungal symbiont Grosmannia clavigera, a lodgepole pine pathogen.</title>
        <authorList>
            <person name="DiGuistini S."/>
            <person name="Wang Y."/>
            <person name="Liao N.Y."/>
            <person name="Taylor G."/>
            <person name="Tanguay P."/>
            <person name="Feau N."/>
            <person name="Henrissat B."/>
            <person name="Chan S.K."/>
            <person name="Hesse-Orce U."/>
            <person name="Alamouti S.M."/>
            <person name="Tsui C.K.M."/>
            <person name="Docking R.T."/>
            <person name="Levasseur A."/>
            <person name="Haridas S."/>
            <person name="Robertson G."/>
            <person name="Birol I."/>
            <person name="Holt R.A."/>
            <person name="Marra M.A."/>
            <person name="Hamelin R.C."/>
            <person name="Hirst M."/>
            <person name="Jones S.J.M."/>
            <person name="Bohlmann J."/>
            <person name="Breuil C."/>
        </authorList>
    </citation>
    <scope>NUCLEOTIDE SEQUENCE [LARGE SCALE GENOMIC DNA]</scope>
    <source>
        <strain evidence="4">kw1407 / UAMH 11150</strain>
    </source>
</reference>
<keyword evidence="4" id="KW-1185">Reference proteome</keyword>
<feature type="compositionally biased region" description="Low complexity" evidence="1">
    <location>
        <begin position="849"/>
        <end position="870"/>
    </location>
</feature>
<dbReference type="STRING" id="655863.F0XEX9"/>
<dbReference type="Proteomes" id="UP000007796">
    <property type="component" value="Unassembled WGS sequence"/>
</dbReference>
<feature type="compositionally biased region" description="Basic and acidic residues" evidence="1">
    <location>
        <begin position="53"/>
        <end position="73"/>
    </location>
</feature>
<dbReference type="InterPro" id="IPR003959">
    <property type="entry name" value="ATPase_AAA_core"/>
</dbReference>
<dbReference type="OrthoDB" id="10042665at2759"/>
<dbReference type="Pfam" id="PF00004">
    <property type="entry name" value="AAA"/>
    <property type="match status" value="1"/>
</dbReference>
<feature type="region of interest" description="Disordered" evidence="1">
    <location>
        <begin position="809"/>
        <end position="937"/>
    </location>
</feature>
<feature type="compositionally biased region" description="Low complexity" evidence="1">
    <location>
        <begin position="912"/>
        <end position="929"/>
    </location>
</feature>
<dbReference type="InParanoid" id="F0XEX9"/>
<dbReference type="SMART" id="SM00382">
    <property type="entry name" value="AAA"/>
    <property type="match status" value="1"/>
</dbReference>
<dbReference type="eggNOG" id="KOG0742">
    <property type="taxonomic scope" value="Eukaryota"/>
</dbReference>
<name>F0XEX9_GROCL</name>
<dbReference type="InterPro" id="IPR003593">
    <property type="entry name" value="AAA+_ATPase"/>
</dbReference>
<feature type="region of interest" description="Disordered" evidence="1">
    <location>
        <begin position="518"/>
        <end position="537"/>
    </location>
</feature>
<evidence type="ECO:0000313" key="3">
    <source>
        <dbReference type="EMBL" id="EFX04090.1"/>
    </source>
</evidence>
<feature type="compositionally biased region" description="Polar residues" evidence="1">
    <location>
        <begin position="835"/>
        <end position="846"/>
    </location>
</feature>
<protein>
    <submittedName>
        <fullName evidence="3">Aaa family ATPase</fullName>
    </submittedName>
</protein>
<dbReference type="AlphaFoldDB" id="F0XEX9"/>
<dbReference type="HOGENOM" id="CLU_004471_2_0_1"/>
<dbReference type="GO" id="GO:0016887">
    <property type="term" value="F:ATP hydrolysis activity"/>
    <property type="evidence" value="ECO:0007669"/>
    <property type="project" value="InterPro"/>
</dbReference>
<dbReference type="SUPFAM" id="SSF52540">
    <property type="entry name" value="P-loop containing nucleoside triphosphate hydrolases"/>
    <property type="match status" value="1"/>
</dbReference>
<feature type="compositionally biased region" description="Polar residues" evidence="1">
    <location>
        <begin position="871"/>
        <end position="885"/>
    </location>
</feature>